<sequence length="431" mass="46993">DSVKSAAKAVAGNLFSLYADKPSGGGIKILSGIPGLLTYPPYYWWEAGAMFGQFIDYWYYTNDTTYNDAVRDAILFQIGVQADLMPSNQSKDEGNDDQLFWAFSVMSAAELGFPNPPSDKPGWLALAQSVMNQLIKRWDTTQCKGGLRWQIYQWIGGYNYKNIAANGGMFQLGARLAKYTGNATYAEWAEKAFDWLMQSPLLTKDMQVYDGTDVLKGCVDADQMQWTYNYGILIAGTAYMYNYTNGNSTWGDRLSGFLSHIPIFFPKDQKGVMVEVACEVNQKCDTDQWSFKASFSRWLAVCVQLAPFTSAQLTPLLQASAKAAAKQCNGGKSGTMCGSRWYYDSYDGNGGVGQEMSALGIIQSNLISQSRPPYSADNGGTSKGNPAAGTGESQRPKDAPKVVTTGDKAGAGVLTALVLGFTVGVGWWLIS</sequence>
<accession>A0ACB6QR72</accession>
<gene>
    <name evidence="1" type="ORF">BDR25DRAFT_229369</name>
</gene>
<feature type="non-terminal residue" evidence="1">
    <location>
        <position position="1"/>
    </location>
</feature>
<organism evidence="1 2">
    <name type="scientific">Lindgomyces ingoldianus</name>
    <dbReference type="NCBI Taxonomy" id="673940"/>
    <lineage>
        <taxon>Eukaryota</taxon>
        <taxon>Fungi</taxon>
        <taxon>Dikarya</taxon>
        <taxon>Ascomycota</taxon>
        <taxon>Pezizomycotina</taxon>
        <taxon>Dothideomycetes</taxon>
        <taxon>Pleosporomycetidae</taxon>
        <taxon>Pleosporales</taxon>
        <taxon>Lindgomycetaceae</taxon>
        <taxon>Lindgomyces</taxon>
    </lineage>
</organism>
<comment type="caution">
    <text evidence="1">The sequence shown here is derived from an EMBL/GenBank/DDBJ whole genome shotgun (WGS) entry which is preliminary data.</text>
</comment>
<evidence type="ECO:0000313" key="2">
    <source>
        <dbReference type="Proteomes" id="UP000799755"/>
    </source>
</evidence>
<dbReference type="EMBL" id="MU003512">
    <property type="protein sequence ID" value="KAF2469483.1"/>
    <property type="molecule type" value="Genomic_DNA"/>
</dbReference>
<protein>
    <submittedName>
        <fullName evidence="1">Mannan endo-1,6-alpha-mannosidase</fullName>
    </submittedName>
</protein>
<proteinExistence type="predicted"/>
<keyword evidence="2" id="KW-1185">Reference proteome</keyword>
<name>A0ACB6QR72_9PLEO</name>
<dbReference type="Proteomes" id="UP000799755">
    <property type="component" value="Unassembled WGS sequence"/>
</dbReference>
<evidence type="ECO:0000313" key="1">
    <source>
        <dbReference type="EMBL" id="KAF2469483.1"/>
    </source>
</evidence>
<reference evidence="1" key="1">
    <citation type="journal article" date="2020" name="Stud. Mycol.">
        <title>101 Dothideomycetes genomes: a test case for predicting lifestyles and emergence of pathogens.</title>
        <authorList>
            <person name="Haridas S."/>
            <person name="Albert R."/>
            <person name="Binder M."/>
            <person name="Bloem J."/>
            <person name="Labutti K."/>
            <person name="Salamov A."/>
            <person name="Andreopoulos B."/>
            <person name="Baker S."/>
            <person name="Barry K."/>
            <person name="Bills G."/>
            <person name="Bluhm B."/>
            <person name="Cannon C."/>
            <person name="Castanera R."/>
            <person name="Culley D."/>
            <person name="Daum C."/>
            <person name="Ezra D."/>
            <person name="Gonzalez J."/>
            <person name="Henrissat B."/>
            <person name="Kuo A."/>
            <person name="Liang C."/>
            <person name="Lipzen A."/>
            <person name="Lutzoni F."/>
            <person name="Magnuson J."/>
            <person name="Mondo S."/>
            <person name="Nolan M."/>
            <person name="Ohm R."/>
            <person name="Pangilinan J."/>
            <person name="Park H.-J."/>
            <person name="Ramirez L."/>
            <person name="Alfaro M."/>
            <person name="Sun H."/>
            <person name="Tritt A."/>
            <person name="Yoshinaga Y."/>
            <person name="Zwiers L.-H."/>
            <person name="Turgeon B."/>
            <person name="Goodwin S."/>
            <person name="Spatafora J."/>
            <person name="Crous P."/>
            <person name="Grigoriev I."/>
        </authorList>
    </citation>
    <scope>NUCLEOTIDE SEQUENCE</scope>
    <source>
        <strain evidence="1">ATCC 200398</strain>
    </source>
</reference>